<dbReference type="InterPro" id="IPR005490">
    <property type="entry name" value="LD_TPept_cat_dom"/>
</dbReference>
<dbReference type="InterPro" id="IPR038063">
    <property type="entry name" value="Transpep_catalytic_dom"/>
</dbReference>
<proteinExistence type="predicted"/>
<dbReference type="PANTHER" id="PTHR36699">
    <property type="entry name" value="LD-TRANSPEPTIDASE"/>
    <property type="match status" value="1"/>
</dbReference>
<evidence type="ECO:0000259" key="6">
    <source>
        <dbReference type="PROSITE" id="PS52029"/>
    </source>
</evidence>
<evidence type="ECO:0000256" key="3">
    <source>
        <dbReference type="ARBA" id="ARBA00022960"/>
    </source>
</evidence>
<dbReference type="EC" id="1.4.1.13" evidence="7"/>
<reference evidence="7" key="1">
    <citation type="submission" date="2018-06" db="EMBL/GenBank/DDBJ databases">
        <authorList>
            <person name="Zhirakovskaya E."/>
        </authorList>
    </citation>
    <scope>NUCLEOTIDE SEQUENCE</scope>
</reference>
<dbReference type="GO" id="GO:0071555">
    <property type="term" value="P:cell wall organization"/>
    <property type="evidence" value="ECO:0007669"/>
    <property type="project" value="UniProtKB-KW"/>
</dbReference>
<keyword evidence="5" id="KW-0961">Cell wall biogenesis/degradation</keyword>
<dbReference type="GO" id="GO:0004355">
    <property type="term" value="F:glutamate synthase (NADPH) activity"/>
    <property type="evidence" value="ECO:0007669"/>
    <property type="project" value="UniProtKB-EC"/>
</dbReference>
<dbReference type="GO" id="GO:0016740">
    <property type="term" value="F:transferase activity"/>
    <property type="evidence" value="ECO:0007669"/>
    <property type="project" value="UniProtKB-KW"/>
</dbReference>
<dbReference type="SUPFAM" id="SSF141523">
    <property type="entry name" value="L,D-transpeptidase catalytic domain-like"/>
    <property type="match status" value="1"/>
</dbReference>
<evidence type="ECO:0000256" key="1">
    <source>
        <dbReference type="ARBA" id="ARBA00004752"/>
    </source>
</evidence>
<comment type="pathway">
    <text evidence="1">Cell wall biogenesis; peptidoglycan biosynthesis.</text>
</comment>
<dbReference type="EMBL" id="UOFQ01000002">
    <property type="protein sequence ID" value="VAW84453.1"/>
    <property type="molecule type" value="Genomic_DNA"/>
</dbReference>
<evidence type="ECO:0000256" key="5">
    <source>
        <dbReference type="ARBA" id="ARBA00023316"/>
    </source>
</evidence>
<evidence type="ECO:0000313" key="7">
    <source>
        <dbReference type="EMBL" id="VAW84453.1"/>
    </source>
</evidence>
<gene>
    <name evidence="7" type="ORF">MNBD_GAMMA17-171</name>
</gene>
<dbReference type="Pfam" id="PF03734">
    <property type="entry name" value="YkuD"/>
    <property type="match status" value="1"/>
</dbReference>
<protein>
    <submittedName>
        <fullName evidence="7">Glutamate synthase [NADPH] large chain</fullName>
        <ecNumber evidence="7">1.4.1.13</ecNumber>
    </submittedName>
</protein>
<keyword evidence="2" id="KW-0808">Transferase</keyword>
<evidence type="ECO:0000256" key="2">
    <source>
        <dbReference type="ARBA" id="ARBA00022679"/>
    </source>
</evidence>
<name>A0A3B0Z8C3_9ZZZZ</name>
<dbReference type="GO" id="GO:0008360">
    <property type="term" value="P:regulation of cell shape"/>
    <property type="evidence" value="ECO:0007669"/>
    <property type="project" value="UniProtKB-KW"/>
</dbReference>
<dbReference type="CDD" id="cd16913">
    <property type="entry name" value="YkuD_like"/>
    <property type="match status" value="1"/>
</dbReference>
<dbReference type="GO" id="GO:0009252">
    <property type="term" value="P:peptidoglycan biosynthetic process"/>
    <property type="evidence" value="ECO:0007669"/>
    <property type="project" value="UniProtKB-UniPathway"/>
</dbReference>
<dbReference type="PANTHER" id="PTHR36699:SF1">
    <property type="entry name" value="L,D-TRANSPEPTIDASE YAFK-RELATED"/>
    <property type="match status" value="1"/>
</dbReference>
<dbReference type="UniPathway" id="UPA00219"/>
<dbReference type="PROSITE" id="PS52029">
    <property type="entry name" value="LD_TPASE"/>
    <property type="match status" value="1"/>
</dbReference>
<evidence type="ECO:0000256" key="4">
    <source>
        <dbReference type="ARBA" id="ARBA00022984"/>
    </source>
</evidence>
<keyword evidence="4" id="KW-0573">Peptidoglycan synthesis</keyword>
<sequence>MKINIAIVGVALLILFYLYGRAFWVPVYQKVVGKETVSSVIEKYGENAENRLKPYFDNVGISYPPKEVKLLAIKDEKKLELWASSKDGFKKIKNYPVRAASGIAGPKLMEGDKQVPEGIYKIMGLNPNSSYHLSMKLNYPNEFDLYHANNEGRSNPGTNIFIHGKEVSIGCLAIGDSAIEELFTLVYKVGTKNTEVVISPSDPRKAPLFQTVGDEKPWIAKLYKSITTEFIKYREI</sequence>
<organism evidence="7">
    <name type="scientific">hydrothermal vent metagenome</name>
    <dbReference type="NCBI Taxonomy" id="652676"/>
    <lineage>
        <taxon>unclassified sequences</taxon>
        <taxon>metagenomes</taxon>
        <taxon>ecological metagenomes</taxon>
    </lineage>
</organism>
<keyword evidence="7" id="KW-0560">Oxidoreductase</keyword>
<dbReference type="AlphaFoldDB" id="A0A3B0Z8C3"/>
<accession>A0A3B0Z8C3</accession>
<feature type="domain" description="L,D-TPase catalytic" evidence="6">
    <location>
        <begin position="68"/>
        <end position="199"/>
    </location>
</feature>
<keyword evidence="3" id="KW-0133">Cell shape</keyword>